<organism evidence="2 3">
    <name type="scientific">Richelia sinica FACHB-800</name>
    <dbReference type="NCBI Taxonomy" id="1357546"/>
    <lineage>
        <taxon>Bacteria</taxon>
        <taxon>Bacillati</taxon>
        <taxon>Cyanobacteriota</taxon>
        <taxon>Cyanophyceae</taxon>
        <taxon>Nostocales</taxon>
        <taxon>Nostocaceae</taxon>
        <taxon>Richelia</taxon>
    </lineage>
</organism>
<name>A0A975T799_9NOST</name>
<reference evidence="2" key="1">
    <citation type="submission" date="2017-04" db="EMBL/GenBank/DDBJ databases">
        <title>Genome deletions in a multicellular cyanobacterial endosymbiont for morphological adaptation in marine diatoms.</title>
        <authorList>
            <person name="Wang Y."/>
            <person name="Gao H."/>
            <person name="Li R."/>
            <person name="Xu X."/>
        </authorList>
    </citation>
    <scope>NUCLEOTIDE SEQUENCE</scope>
    <source>
        <strain evidence="2">FACHB 800</strain>
    </source>
</reference>
<evidence type="ECO:0000313" key="3">
    <source>
        <dbReference type="Proteomes" id="UP000683511"/>
    </source>
</evidence>
<gene>
    <name evidence="2" type="ORF">B6N60_02142</name>
</gene>
<dbReference type="Proteomes" id="UP000683511">
    <property type="component" value="Chromosome"/>
</dbReference>
<dbReference type="GO" id="GO:0006313">
    <property type="term" value="P:DNA transposition"/>
    <property type="evidence" value="ECO:0007669"/>
    <property type="project" value="InterPro"/>
</dbReference>
<protein>
    <submittedName>
        <fullName evidence="2">Transposase</fullName>
    </submittedName>
</protein>
<dbReference type="SUPFAM" id="SSF143422">
    <property type="entry name" value="Transposase IS200-like"/>
    <property type="match status" value="1"/>
</dbReference>
<evidence type="ECO:0000259" key="1">
    <source>
        <dbReference type="Pfam" id="PF01797"/>
    </source>
</evidence>
<dbReference type="GO" id="GO:0003677">
    <property type="term" value="F:DNA binding"/>
    <property type="evidence" value="ECO:0007669"/>
    <property type="project" value="InterPro"/>
</dbReference>
<dbReference type="InterPro" id="IPR002686">
    <property type="entry name" value="Transposase_17"/>
</dbReference>
<dbReference type="InterPro" id="IPR036515">
    <property type="entry name" value="Transposase_17_sf"/>
</dbReference>
<accession>A0A975T799</accession>
<evidence type="ECO:0000313" key="2">
    <source>
        <dbReference type="EMBL" id="QXE23452.1"/>
    </source>
</evidence>
<keyword evidence="3" id="KW-1185">Reference proteome</keyword>
<dbReference type="Pfam" id="PF01797">
    <property type="entry name" value="Y1_Tnp"/>
    <property type="match status" value="1"/>
</dbReference>
<dbReference type="Gene3D" id="3.30.70.1290">
    <property type="entry name" value="Transposase IS200-like"/>
    <property type="match status" value="1"/>
</dbReference>
<dbReference type="KEGG" id="rsin:B6N60_02142"/>
<feature type="domain" description="Transposase IS200-like" evidence="1">
    <location>
        <begin position="1"/>
        <end position="43"/>
    </location>
</feature>
<dbReference type="EMBL" id="CP021056">
    <property type="protein sequence ID" value="QXE23452.1"/>
    <property type="molecule type" value="Genomic_DNA"/>
</dbReference>
<proteinExistence type="predicted"/>
<dbReference type="PROSITE" id="PS51257">
    <property type="entry name" value="PROKAR_LIPOPROTEIN"/>
    <property type="match status" value="1"/>
</dbReference>
<sequence>MRQEFSEHLNTFYSKDVFWNGSYFIASCGGVTVSTLKKYIENQQQPED</sequence>
<dbReference type="GO" id="GO:0004803">
    <property type="term" value="F:transposase activity"/>
    <property type="evidence" value="ECO:0007669"/>
    <property type="project" value="InterPro"/>
</dbReference>
<dbReference type="AlphaFoldDB" id="A0A975T799"/>